<keyword evidence="11" id="KW-1185">Reference proteome</keyword>
<keyword evidence="6 7" id="KW-0482">Metalloprotease</keyword>
<dbReference type="InterPro" id="IPR052759">
    <property type="entry name" value="Metalloprotease_M4"/>
</dbReference>
<keyword evidence="7" id="KW-0964">Secreted</keyword>
<evidence type="ECO:0000256" key="1">
    <source>
        <dbReference type="ARBA" id="ARBA00009388"/>
    </source>
</evidence>
<dbReference type="RefSeq" id="WP_188665482.1">
    <property type="nucleotide sequence ID" value="NZ_BMJI01000001.1"/>
</dbReference>
<evidence type="ECO:0000256" key="5">
    <source>
        <dbReference type="ARBA" id="ARBA00022833"/>
    </source>
</evidence>
<dbReference type="SUPFAM" id="SSF55486">
    <property type="entry name" value="Metalloproteases ('zincins'), catalytic domain"/>
    <property type="match status" value="1"/>
</dbReference>
<evidence type="ECO:0000313" key="11">
    <source>
        <dbReference type="Proteomes" id="UP000597761"/>
    </source>
</evidence>
<evidence type="ECO:0000259" key="8">
    <source>
        <dbReference type="Pfam" id="PF01447"/>
    </source>
</evidence>
<evidence type="ECO:0000313" key="10">
    <source>
        <dbReference type="EMBL" id="GGC80331.1"/>
    </source>
</evidence>
<comment type="subcellular location">
    <subcellularLocation>
        <location evidence="7">Secreted</location>
    </subcellularLocation>
</comment>
<keyword evidence="4 7" id="KW-0378">Hydrolase</keyword>
<evidence type="ECO:0000256" key="4">
    <source>
        <dbReference type="ARBA" id="ARBA00022801"/>
    </source>
</evidence>
<dbReference type="InterPro" id="IPR013856">
    <property type="entry name" value="Peptidase_M4_domain"/>
</dbReference>
<evidence type="ECO:0000256" key="7">
    <source>
        <dbReference type="RuleBase" id="RU366073"/>
    </source>
</evidence>
<name>A0ABQ1NPQ2_9MICC</name>
<dbReference type="Pfam" id="PF02868">
    <property type="entry name" value="Peptidase_M4_C"/>
    <property type="match status" value="1"/>
</dbReference>
<keyword evidence="2 7" id="KW-0645">Protease</keyword>
<dbReference type="EC" id="3.4.24.-" evidence="7"/>
<dbReference type="Proteomes" id="UP000597761">
    <property type="component" value="Unassembled WGS sequence"/>
</dbReference>
<dbReference type="Gene3D" id="1.10.390.10">
    <property type="entry name" value="Neutral Protease Domain 2"/>
    <property type="match status" value="1"/>
</dbReference>
<accession>A0ABQ1NPQ2</accession>
<dbReference type="InterPro" id="IPR027268">
    <property type="entry name" value="Peptidase_M4/M1_CTD_sf"/>
</dbReference>
<protein>
    <recommendedName>
        <fullName evidence="7">Neutral metalloproteinase</fullName>
        <ecNumber evidence="7">3.4.24.-</ecNumber>
    </recommendedName>
</protein>
<dbReference type="Gene3D" id="3.10.170.10">
    <property type="match status" value="1"/>
</dbReference>
<feature type="domain" description="Peptidase M4" evidence="8">
    <location>
        <begin position="103"/>
        <end position="187"/>
    </location>
</feature>
<evidence type="ECO:0000256" key="2">
    <source>
        <dbReference type="ARBA" id="ARBA00022670"/>
    </source>
</evidence>
<dbReference type="Pfam" id="PF01447">
    <property type="entry name" value="Peptidase_M4"/>
    <property type="match status" value="1"/>
</dbReference>
<dbReference type="GO" id="GO:0008237">
    <property type="term" value="F:metallopeptidase activity"/>
    <property type="evidence" value="ECO:0007669"/>
    <property type="project" value="UniProtKB-KW"/>
</dbReference>
<sequence length="374" mass="39771">MTPSSPHLTHRDAGAEPQVCTIVPPYLLRRLARLEDPPLLDAAGAARHALDHLERIHAQRRGLRSSVTPPVTRTGLSRTISDAEHGETLPGTPVRTEGTPAVDDAAVNEAYDGLGHTWDFYADAYGRRSLDGNDLPLDATVHFGQQYDNAFWNGERMVFGDGDGEVFVSFTSALTVIAHELTHGVTQYSANLVYQGQSGALNESVSDVFGVLTEQWVRGQDAASADWLVGAGIFGPRIHGTALRSLAAPGTAFDDPALGKDPQPAHLDGYVDTAEDSGGVHLNSGIPNHAFYLAAVALGGHAWERAGQIWYDTITSDRLPASADFARFAQETLDVATDRYGADGEEVRAVTDAWAGVGVTPSKTARAADPPTGG</sequence>
<proteinExistence type="inferred from homology"/>
<evidence type="ECO:0000256" key="3">
    <source>
        <dbReference type="ARBA" id="ARBA00022723"/>
    </source>
</evidence>
<comment type="similarity">
    <text evidence="1 7">Belongs to the peptidase M4 family.</text>
</comment>
<evidence type="ECO:0000259" key="9">
    <source>
        <dbReference type="Pfam" id="PF02868"/>
    </source>
</evidence>
<organism evidence="10 11">
    <name type="scientific">Tersicoccus solisilvae</name>
    <dbReference type="NCBI Taxonomy" id="1882339"/>
    <lineage>
        <taxon>Bacteria</taxon>
        <taxon>Bacillati</taxon>
        <taxon>Actinomycetota</taxon>
        <taxon>Actinomycetes</taxon>
        <taxon>Micrococcales</taxon>
        <taxon>Micrococcaceae</taxon>
        <taxon>Tersicoccus</taxon>
    </lineage>
</organism>
<dbReference type="InterPro" id="IPR001570">
    <property type="entry name" value="Peptidase_M4_C_domain"/>
</dbReference>
<gene>
    <name evidence="10" type="ORF">GCM10011512_03820</name>
</gene>
<dbReference type="EMBL" id="BMJI01000001">
    <property type="protein sequence ID" value="GGC80331.1"/>
    <property type="molecule type" value="Genomic_DNA"/>
</dbReference>
<dbReference type="PANTHER" id="PTHR43579">
    <property type="match status" value="1"/>
</dbReference>
<comment type="caution">
    <text evidence="10">The sequence shown here is derived from an EMBL/GenBank/DDBJ whole genome shotgun (WGS) entry which is preliminary data.</text>
</comment>
<evidence type="ECO:0000256" key="6">
    <source>
        <dbReference type="ARBA" id="ARBA00023049"/>
    </source>
</evidence>
<dbReference type="PANTHER" id="PTHR43579:SF1">
    <property type="entry name" value="NEUTRAL METALLOPROTEINASE"/>
    <property type="match status" value="1"/>
</dbReference>
<comment type="function">
    <text evidence="7">Extracellular zinc metalloprotease.</text>
</comment>
<keyword evidence="3" id="KW-0479">Metal-binding</keyword>
<dbReference type="InterPro" id="IPR023612">
    <property type="entry name" value="Peptidase_M4"/>
</dbReference>
<reference evidence="11" key="1">
    <citation type="journal article" date="2019" name="Int. J. Syst. Evol. Microbiol.">
        <title>The Global Catalogue of Microorganisms (GCM) 10K type strain sequencing project: providing services to taxonomists for standard genome sequencing and annotation.</title>
        <authorList>
            <consortium name="The Broad Institute Genomics Platform"/>
            <consortium name="The Broad Institute Genome Sequencing Center for Infectious Disease"/>
            <person name="Wu L."/>
            <person name="Ma J."/>
        </authorList>
    </citation>
    <scope>NUCLEOTIDE SEQUENCE [LARGE SCALE GENOMIC DNA]</scope>
    <source>
        <strain evidence="11">CGMCC 1.15480</strain>
    </source>
</reference>
<dbReference type="PRINTS" id="PR00730">
    <property type="entry name" value="THERMOLYSIN"/>
</dbReference>
<keyword evidence="5 7" id="KW-0862">Zinc</keyword>
<comment type="cofactor">
    <cofactor evidence="7">
        <name>Zn(2+)</name>
        <dbReference type="ChEBI" id="CHEBI:29105"/>
    </cofactor>
</comment>
<dbReference type="CDD" id="cd09597">
    <property type="entry name" value="M4_TLP"/>
    <property type="match status" value="1"/>
</dbReference>
<feature type="domain" description="Peptidase M4 C-terminal" evidence="9">
    <location>
        <begin position="190"/>
        <end position="359"/>
    </location>
</feature>